<dbReference type="AlphaFoldDB" id="K4A4H6"/>
<dbReference type="Gramene" id="KQL25605">
    <property type="protein sequence ID" value="KQL25605"/>
    <property type="gene ID" value="SETIT_033780mg"/>
</dbReference>
<evidence type="ECO:0000313" key="2">
    <source>
        <dbReference type="Proteomes" id="UP000004995"/>
    </source>
</evidence>
<dbReference type="EMBL" id="AGNK02001227">
    <property type="status" value="NOT_ANNOTATED_CDS"/>
    <property type="molecule type" value="Genomic_DNA"/>
</dbReference>
<dbReference type="EnsemblPlants" id="KQL25605">
    <property type="protein sequence ID" value="KQL25605"/>
    <property type="gene ID" value="SETIT_033780mg"/>
</dbReference>
<dbReference type="InParanoid" id="K4A4H6"/>
<reference evidence="1" key="2">
    <citation type="submission" date="2018-08" db="UniProtKB">
        <authorList>
            <consortium name="EnsemblPlants"/>
        </authorList>
    </citation>
    <scope>IDENTIFICATION</scope>
    <source>
        <strain evidence="1">Yugu1</strain>
    </source>
</reference>
<protein>
    <submittedName>
        <fullName evidence="1">Uncharacterized protein</fullName>
    </submittedName>
</protein>
<keyword evidence="2" id="KW-1185">Reference proteome</keyword>
<accession>K4A4H6</accession>
<name>K4A4H6_SETIT</name>
<proteinExistence type="predicted"/>
<reference evidence="2" key="1">
    <citation type="journal article" date="2012" name="Nat. Biotechnol.">
        <title>Reference genome sequence of the model plant Setaria.</title>
        <authorList>
            <person name="Bennetzen J.L."/>
            <person name="Schmutz J."/>
            <person name="Wang H."/>
            <person name="Percifield R."/>
            <person name="Hawkins J."/>
            <person name="Pontaroli A.C."/>
            <person name="Estep M."/>
            <person name="Feng L."/>
            <person name="Vaughn J.N."/>
            <person name="Grimwood J."/>
            <person name="Jenkins J."/>
            <person name="Barry K."/>
            <person name="Lindquist E."/>
            <person name="Hellsten U."/>
            <person name="Deshpande S."/>
            <person name="Wang X."/>
            <person name="Wu X."/>
            <person name="Mitros T."/>
            <person name="Triplett J."/>
            <person name="Yang X."/>
            <person name="Ye C.Y."/>
            <person name="Mauro-Herrera M."/>
            <person name="Wang L."/>
            <person name="Li P."/>
            <person name="Sharma M."/>
            <person name="Sharma R."/>
            <person name="Ronald P.C."/>
            <person name="Panaud O."/>
            <person name="Kellogg E.A."/>
            <person name="Brutnell T.P."/>
            <person name="Doust A.N."/>
            <person name="Tuskan G.A."/>
            <person name="Rokhsar D."/>
            <person name="Devos K.M."/>
        </authorList>
    </citation>
    <scope>NUCLEOTIDE SEQUENCE [LARGE SCALE GENOMIC DNA]</scope>
    <source>
        <strain evidence="2">cv. Yugu1</strain>
    </source>
</reference>
<dbReference type="HOGENOM" id="CLU_3261440_0_0_1"/>
<evidence type="ECO:0000313" key="1">
    <source>
        <dbReference type="EnsemblPlants" id="KQL25605"/>
    </source>
</evidence>
<dbReference type="Proteomes" id="UP000004995">
    <property type="component" value="Unassembled WGS sequence"/>
</dbReference>
<organism evidence="1 2">
    <name type="scientific">Setaria italica</name>
    <name type="common">Foxtail millet</name>
    <name type="synonym">Panicum italicum</name>
    <dbReference type="NCBI Taxonomy" id="4555"/>
    <lineage>
        <taxon>Eukaryota</taxon>
        <taxon>Viridiplantae</taxon>
        <taxon>Streptophyta</taxon>
        <taxon>Embryophyta</taxon>
        <taxon>Tracheophyta</taxon>
        <taxon>Spermatophyta</taxon>
        <taxon>Magnoliopsida</taxon>
        <taxon>Liliopsida</taxon>
        <taxon>Poales</taxon>
        <taxon>Poaceae</taxon>
        <taxon>PACMAD clade</taxon>
        <taxon>Panicoideae</taxon>
        <taxon>Panicodae</taxon>
        <taxon>Paniceae</taxon>
        <taxon>Cenchrinae</taxon>
        <taxon>Setaria</taxon>
    </lineage>
</organism>
<sequence length="42" mass="4828">MAAWQGIGLLLAIEPRSSSFTSRSNRITRYRLPARRDKRPVV</sequence>